<keyword evidence="2" id="KW-1185">Reference proteome</keyword>
<organism evidence="1 2">
    <name type="scientific">Arthrobacter cheniae</name>
    <dbReference type="NCBI Taxonomy" id="1258888"/>
    <lineage>
        <taxon>Bacteria</taxon>
        <taxon>Bacillati</taxon>
        <taxon>Actinomycetota</taxon>
        <taxon>Actinomycetes</taxon>
        <taxon>Micrococcales</taxon>
        <taxon>Micrococcaceae</taxon>
        <taxon>Arthrobacter</taxon>
    </lineage>
</organism>
<sequence>MVVEQGRGGVEAASSSWLDPFRRAHQLRILTTVSVDDITRAVAILGAHRRDPPPITRALSNLTFFCWGRNG</sequence>
<name>A0A3A5MCL1_9MICC</name>
<evidence type="ECO:0000313" key="2">
    <source>
        <dbReference type="Proteomes" id="UP000272560"/>
    </source>
</evidence>
<accession>A0A3A5MCL1</accession>
<dbReference type="Proteomes" id="UP000272560">
    <property type="component" value="Unassembled WGS sequence"/>
</dbReference>
<evidence type="ECO:0000313" key="1">
    <source>
        <dbReference type="EMBL" id="RJT79039.1"/>
    </source>
</evidence>
<proteinExistence type="predicted"/>
<gene>
    <name evidence="1" type="ORF">D6T63_10380</name>
</gene>
<reference evidence="1 2" key="1">
    <citation type="submission" date="2018-09" db="EMBL/GenBank/DDBJ databases">
        <title>Novel species of Arthrobacter.</title>
        <authorList>
            <person name="Liu Q."/>
            <person name="Xin Y.-H."/>
        </authorList>
    </citation>
    <scope>NUCLEOTIDE SEQUENCE [LARGE SCALE GENOMIC DNA]</scope>
    <source>
        <strain evidence="1 2">Hz2</strain>
    </source>
</reference>
<protein>
    <submittedName>
        <fullName evidence="1">Uncharacterized protein</fullName>
    </submittedName>
</protein>
<dbReference type="AlphaFoldDB" id="A0A3A5MCL1"/>
<comment type="caution">
    <text evidence="1">The sequence shown here is derived from an EMBL/GenBank/DDBJ whole genome shotgun (WGS) entry which is preliminary data.</text>
</comment>
<dbReference type="EMBL" id="QZVT01000005">
    <property type="protein sequence ID" value="RJT79039.1"/>
    <property type="molecule type" value="Genomic_DNA"/>
</dbReference>